<comment type="caution">
    <text evidence="1">The sequence shown here is derived from an EMBL/GenBank/DDBJ whole genome shotgun (WGS) entry which is preliminary data.</text>
</comment>
<sequence>MPRGQESGAGVCVA</sequence>
<accession>A0A5B7GXI5</accession>
<dbReference type="EMBL" id="VSRR010019037">
    <property type="protein sequence ID" value="MPC61867.1"/>
    <property type="molecule type" value="Genomic_DNA"/>
</dbReference>
<evidence type="ECO:0000313" key="2">
    <source>
        <dbReference type="Proteomes" id="UP000324222"/>
    </source>
</evidence>
<keyword evidence="2" id="KW-1185">Reference proteome</keyword>
<dbReference type="Proteomes" id="UP000324222">
    <property type="component" value="Unassembled WGS sequence"/>
</dbReference>
<reference evidence="1 2" key="1">
    <citation type="submission" date="2019-05" db="EMBL/GenBank/DDBJ databases">
        <title>Another draft genome of Portunus trituberculatus and its Hox gene families provides insights of decapod evolution.</title>
        <authorList>
            <person name="Jeong J.-H."/>
            <person name="Song I."/>
            <person name="Kim S."/>
            <person name="Choi T."/>
            <person name="Kim D."/>
            <person name="Ryu S."/>
            <person name="Kim W."/>
        </authorList>
    </citation>
    <scope>NUCLEOTIDE SEQUENCE [LARGE SCALE GENOMIC DNA]</scope>
    <source>
        <tissue evidence="1">Muscle</tissue>
    </source>
</reference>
<organism evidence="1 2">
    <name type="scientific">Portunus trituberculatus</name>
    <name type="common">Swimming crab</name>
    <name type="synonym">Neptunus trituberculatus</name>
    <dbReference type="NCBI Taxonomy" id="210409"/>
    <lineage>
        <taxon>Eukaryota</taxon>
        <taxon>Metazoa</taxon>
        <taxon>Ecdysozoa</taxon>
        <taxon>Arthropoda</taxon>
        <taxon>Crustacea</taxon>
        <taxon>Multicrustacea</taxon>
        <taxon>Malacostraca</taxon>
        <taxon>Eumalacostraca</taxon>
        <taxon>Eucarida</taxon>
        <taxon>Decapoda</taxon>
        <taxon>Pleocyemata</taxon>
        <taxon>Brachyura</taxon>
        <taxon>Eubrachyura</taxon>
        <taxon>Portunoidea</taxon>
        <taxon>Portunidae</taxon>
        <taxon>Portuninae</taxon>
        <taxon>Portunus</taxon>
    </lineage>
</organism>
<protein>
    <submittedName>
        <fullName evidence="1">Uncharacterized protein</fullName>
    </submittedName>
</protein>
<proteinExistence type="predicted"/>
<name>A0A5B7GXI5_PORTR</name>
<gene>
    <name evidence="1" type="ORF">E2C01_055943</name>
</gene>
<evidence type="ECO:0000313" key="1">
    <source>
        <dbReference type="EMBL" id="MPC61867.1"/>
    </source>
</evidence>